<gene>
    <name evidence="1" type="ORF">Phou_015500</name>
</gene>
<dbReference type="Proteomes" id="UP000482800">
    <property type="component" value="Unassembled WGS sequence"/>
</dbReference>
<protein>
    <submittedName>
        <fullName evidence="1">Uncharacterized protein</fullName>
    </submittedName>
</protein>
<reference evidence="1 2" key="1">
    <citation type="submission" date="2020-03" db="EMBL/GenBank/DDBJ databases">
        <title>Whole genome shotgun sequence of Phytohabitans houttuyneae NBRC 108639.</title>
        <authorList>
            <person name="Komaki H."/>
            <person name="Tamura T."/>
        </authorList>
    </citation>
    <scope>NUCLEOTIDE SEQUENCE [LARGE SCALE GENOMIC DNA]</scope>
    <source>
        <strain evidence="1 2">NBRC 108639</strain>
    </source>
</reference>
<dbReference type="AlphaFoldDB" id="A0A6V8K1A6"/>
<dbReference type="RefSeq" id="WP_218578840.1">
    <property type="nucleotide sequence ID" value="NZ_BAABGO010000067.1"/>
</dbReference>
<keyword evidence="2" id="KW-1185">Reference proteome</keyword>
<sequence length="109" mass="12010">MWLAWYSRPGARGTFLTRITPATGEVTTWPCPVEAPDGLAVRGHHAILTQRAHNKNSIAVTRAELIDGSLTTTQHKILETPGPVVKRCGQGRDGILWLRAGDIWMRIDA</sequence>
<accession>A0A6V8K1A6</accession>
<organism evidence="1 2">
    <name type="scientific">Phytohabitans houttuyneae</name>
    <dbReference type="NCBI Taxonomy" id="1076126"/>
    <lineage>
        <taxon>Bacteria</taxon>
        <taxon>Bacillati</taxon>
        <taxon>Actinomycetota</taxon>
        <taxon>Actinomycetes</taxon>
        <taxon>Micromonosporales</taxon>
        <taxon>Micromonosporaceae</taxon>
    </lineage>
</organism>
<comment type="caution">
    <text evidence="1">The sequence shown here is derived from an EMBL/GenBank/DDBJ whole genome shotgun (WGS) entry which is preliminary data.</text>
</comment>
<reference evidence="1 2" key="2">
    <citation type="submission" date="2020-03" db="EMBL/GenBank/DDBJ databases">
        <authorList>
            <person name="Ichikawa N."/>
            <person name="Kimura A."/>
            <person name="Kitahashi Y."/>
            <person name="Uohara A."/>
        </authorList>
    </citation>
    <scope>NUCLEOTIDE SEQUENCE [LARGE SCALE GENOMIC DNA]</scope>
    <source>
        <strain evidence="1 2">NBRC 108639</strain>
    </source>
</reference>
<dbReference type="EMBL" id="BLPF01000001">
    <property type="protein sequence ID" value="GFJ77370.1"/>
    <property type="molecule type" value="Genomic_DNA"/>
</dbReference>
<evidence type="ECO:0000313" key="2">
    <source>
        <dbReference type="Proteomes" id="UP000482800"/>
    </source>
</evidence>
<evidence type="ECO:0000313" key="1">
    <source>
        <dbReference type="EMBL" id="GFJ77370.1"/>
    </source>
</evidence>
<name>A0A6V8K1A6_9ACTN</name>
<proteinExistence type="predicted"/>